<proteinExistence type="predicted"/>
<protein>
    <submittedName>
        <fullName evidence="1">Uncharacterized protein</fullName>
    </submittedName>
</protein>
<dbReference type="OrthoDB" id="3205788at2759"/>
<evidence type="ECO:0000313" key="2">
    <source>
        <dbReference type="Proteomes" id="UP000297245"/>
    </source>
</evidence>
<name>A0A4S8KNG9_DENBC</name>
<evidence type="ECO:0000313" key="1">
    <source>
        <dbReference type="EMBL" id="THU77149.1"/>
    </source>
</evidence>
<dbReference type="AlphaFoldDB" id="A0A4S8KNG9"/>
<sequence length="100" mass="12032">MKQLAPTPYDGSPDIQKFENFVMEASAWVKACNLPKSQQCFVVSRRLTSTAKSFFMHKVAGNHHKWKLTRFFRELFNFCFPLDYRDQQRLKLRRCLQRER</sequence>
<organism evidence="1 2">
    <name type="scientific">Dendrothele bispora (strain CBS 962.96)</name>
    <dbReference type="NCBI Taxonomy" id="1314807"/>
    <lineage>
        <taxon>Eukaryota</taxon>
        <taxon>Fungi</taxon>
        <taxon>Dikarya</taxon>
        <taxon>Basidiomycota</taxon>
        <taxon>Agaricomycotina</taxon>
        <taxon>Agaricomycetes</taxon>
        <taxon>Agaricomycetidae</taxon>
        <taxon>Agaricales</taxon>
        <taxon>Agaricales incertae sedis</taxon>
        <taxon>Dendrothele</taxon>
    </lineage>
</organism>
<accession>A0A4S8KNG9</accession>
<reference evidence="1 2" key="1">
    <citation type="journal article" date="2019" name="Nat. Ecol. Evol.">
        <title>Megaphylogeny resolves global patterns of mushroom evolution.</title>
        <authorList>
            <person name="Varga T."/>
            <person name="Krizsan K."/>
            <person name="Foldi C."/>
            <person name="Dima B."/>
            <person name="Sanchez-Garcia M."/>
            <person name="Sanchez-Ramirez S."/>
            <person name="Szollosi G.J."/>
            <person name="Szarkandi J.G."/>
            <person name="Papp V."/>
            <person name="Albert L."/>
            <person name="Andreopoulos W."/>
            <person name="Angelini C."/>
            <person name="Antonin V."/>
            <person name="Barry K.W."/>
            <person name="Bougher N.L."/>
            <person name="Buchanan P."/>
            <person name="Buyck B."/>
            <person name="Bense V."/>
            <person name="Catcheside P."/>
            <person name="Chovatia M."/>
            <person name="Cooper J."/>
            <person name="Damon W."/>
            <person name="Desjardin D."/>
            <person name="Finy P."/>
            <person name="Geml J."/>
            <person name="Haridas S."/>
            <person name="Hughes K."/>
            <person name="Justo A."/>
            <person name="Karasinski D."/>
            <person name="Kautmanova I."/>
            <person name="Kiss B."/>
            <person name="Kocsube S."/>
            <person name="Kotiranta H."/>
            <person name="LaButti K.M."/>
            <person name="Lechner B.E."/>
            <person name="Liimatainen K."/>
            <person name="Lipzen A."/>
            <person name="Lukacs Z."/>
            <person name="Mihaltcheva S."/>
            <person name="Morgado L.N."/>
            <person name="Niskanen T."/>
            <person name="Noordeloos M.E."/>
            <person name="Ohm R.A."/>
            <person name="Ortiz-Santana B."/>
            <person name="Ovrebo C."/>
            <person name="Racz N."/>
            <person name="Riley R."/>
            <person name="Savchenko A."/>
            <person name="Shiryaev A."/>
            <person name="Soop K."/>
            <person name="Spirin V."/>
            <person name="Szebenyi C."/>
            <person name="Tomsovsky M."/>
            <person name="Tulloss R.E."/>
            <person name="Uehling J."/>
            <person name="Grigoriev I.V."/>
            <person name="Vagvolgyi C."/>
            <person name="Papp T."/>
            <person name="Martin F.M."/>
            <person name="Miettinen O."/>
            <person name="Hibbett D.S."/>
            <person name="Nagy L.G."/>
        </authorList>
    </citation>
    <scope>NUCLEOTIDE SEQUENCE [LARGE SCALE GENOMIC DNA]</scope>
    <source>
        <strain evidence="1 2">CBS 962.96</strain>
    </source>
</reference>
<keyword evidence="2" id="KW-1185">Reference proteome</keyword>
<gene>
    <name evidence="1" type="ORF">K435DRAFT_894040</name>
</gene>
<dbReference type="Proteomes" id="UP000297245">
    <property type="component" value="Unassembled WGS sequence"/>
</dbReference>
<dbReference type="EMBL" id="ML180536">
    <property type="protein sequence ID" value="THU77149.1"/>
    <property type="molecule type" value="Genomic_DNA"/>
</dbReference>